<dbReference type="Gene3D" id="1.10.10.980">
    <property type="entry name" value="CST, Suppressor of Cdc13 homolog, complex subunit STN1, N-terminal domain"/>
    <property type="match status" value="1"/>
</dbReference>
<evidence type="ECO:0000313" key="3">
    <source>
        <dbReference type="RefSeq" id="XP_031761855.1"/>
    </source>
</evidence>
<name>A0A8J1JXU1_XENTR</name>
<accession>A0A8J1JXU1</accession>
<dbReference type="InterPro" id="IPR036388">
    <property type="entry name" value="WH-like_DNA-bd_sf"/>
</dbReference>
<dbReference type="InterPro" id="IPR042082">
    <property type="entry name" value="CST_Stn1_wHTH1_sf"/>
</dbReference>
<dbReference type="Pfam" id="PF09170">
    <property type="entry name" value="STN1_2"/>
    <property type="match status" value="1"/>
</dbReference>
<dbReference type="Gene3D" id="1.10.10.10">
    <property type="entry name" value="Winged helix-like DNA-binding domain superfamily/Winged helix DNA-binding domain"/>
    <property type="match status" value="1"/>
</dbReference>
<evidence type="ECO:0000313" key="2">
    <source>
        <dbReference type="Proteomes" id="UP000008143"/>
    </source>
</evidence>
<evidence type="ECO:0000313" key="4">
    <source>
        <dbReference type="Xenbase" id="XB-GENE-29087783"/>
    </source>
</evidence>
<dbReference type="InterPro" id="IPR036390">
    <property type="entry name" value="WH_DNA-bd_sf"/>
</dbReference>
<reference evidence="3" key="1">
    <citation type="submission" date="2025-08" db="UniProtKB">
        <authorList>
            <consortium name="RefSeq"/>
        </authorList>
    </citation>
    <scope>IDENTIFICATION</scope>
    <source>
        <strain evidence="3">Nigerian</strain>
        <tissue evidence="3">Liver and blood</tissue>
    </source>
</reference>
<dbReference type="AGR" id="Xenbase:XB-GENE-29087783"/>
<dbReference type="InterPro" id="IPR015253">
    <property type="entry name" value="CST_STN1_C"/>
</dbReference>
<evidence type="ECO:0000259" key="1">
    <source>
        <dbReference type="Pfam" id="PF09170"/>
    </source>
</evidence>
<dbReference type="SUPFAM" id="SSF46785">
    <property type="entry name" value="Winged helix' DNA-binding domain"/>
    <property type="match status" value="1"/>
</dbReference>
<keyword evidence="2" id="KW-1185">Reference proteome</keyword>
<feature type="domain" description="Stn1 C-terminal" evidence="1">
    <location>
        <begin position="2"/>
        <end position="65"/>
    </location>
</feature>
<proteinExistence type="predicted"/>
<dbReference type="GeneID" id="101734425"/>
<dbReference type="Proteomes" id="UP000008143">
    <property type="component" value="Chromosome 7"/>
</dbReference>
<dbReference type="Xenbase" id="XB-GENE-29087783">
    <property type="gene designation" value="LOC101734425"/>
</dbReference>
<dbReference type="AlphaFoldDB" id="A0A8J1JXU1"/>
<sequence length="81" mass="9479">MESSNSKQIRSIFKEAIQLLLKEGYIFQKDQNREVYQVADQDKDLHKLTLNIIKEDCRRQKRLGCRIDPAHLQGFPHSGIP</sequence>
<dbReference type="RefSeq" id="XP_031761855.1">
    <property type="nucleotide sequence ID" value="XM_031905995.1"/>
</dbReference>
<organism evidence="2 3">
    <name type="scientific">Xenopus tropicalis</name>
    <name type="common">Western clawed frog</name>
    <name type="synonym">Silurana tropicalis</name>
    <dbReference type="NCBI Taxonomy" id="8364"/>
    <lineage>
        <taxon>Eukaryota</taxon>
        <taxon>Metazoa</taxon>
        <taxon>Chordata</taxon>
        <taxon>Craniata</taxon>
        <taxon>Vertebrata</taxon>
        <taxon>Euteleostomi</taxon>
        <taxon>Amphibia</taxon>
        <taxon>Batrachia</taxon>
        <taxon>Anura</taxon>
        <taxon>Pipoidea</taxon>
        <taxon>Pipidae</taxon>
        <taxon>Xenopodinae</taxon>
        <taxon>Xenopus</taxon>
        <taxon>Silurana</taxon>
    </lineage>
</organism>
<gene>
    <name evidence="3 4" type="primary">LOC101734425</name>
</gene>
<protein>
    <submittedName>
        <fullName evidence="3">CST complex subunit STN1-like isoform X2</fullName>
    </submittedName>
</protein>